<evidence type="ECO:0000313" key="1">
    <source>
        <dbReference type="EMBL" id="KKN72617.1"/>
    </source>
</evidence>
<comment type="caution">
    <text evidence="1">The sequence shown here is derived from an EMBL/GenBank/DDBJ whole genome shotgun (WGS) entry which is preliminary data.</text>
</comment>
<sequence length="305" mass="32227">MVDGYTGVNHDLRVNNGGTIYLPPWEEGQDGVWSGNLLLPGVDLYKSSTAQKYPTGTIFRHGLRTFIYTKTDPTYFGQKGTGDGSINAGYIAESASEMQIETNKVISGAAGANTLIINMTTVAVNAYAGGFIGIKMGVGGRQTAGRSSMYQIIKNTVNDGSGYSTFTIDGELVIALTTADDVVITEHPFAIVRSPFSGPYGMALGVYLQQSYASRYCWVQTGGPCNFIPINAAYQGAAAYEHVGYAVGGTFETSAGTTDTTPVASIESTNVQRIGEQYASTNIGGAEGSPTNITVSPAIFLKMFN</sequence>
<gene>
    <name evidence="1" type="ORF">LCGC14_0408590</name>
</gene>
<proteinExistence type="predicted"/>
<dbReference type="EMBL" id="LAZR01000358">
    <property type="protein sequence ID" value="KKN72617.1"/>
    <property type="molecule type" value="Genomic_DNA"/>
</dbReference>
<dbReference type="AlphaFoldDB" id="A0A0F9TCF6"/>
<accession>A0A0F9TCF6</accession>
<protein>
    <submittedName>
        <fullName evidence="1">Uncharacterized protein</fullName>
    </submittedName>
</protein>
<name>A0A0F9TCF6_9ZZZZ</name>
<organism evidence="1">
    <name type="scientific">marine sediment metagenome</name>
    <dbReference type="NCBI Taxonomy" id="412755"/>
    <lineage>
        <taxon>unclassified sequences</taxon>
        <taxon>metagenomes</taxon>
        <taxon>ecological metagenomes</taxon>
    </lineage>
</organism>
<reference evidence="1" key="1">
    <citation type="journal article" date="2015" name="Nature">
        <title>Complex archaea that bridge the gap between prokaryotes and eukaryotes.</title>
        <authorList>
            <person name="Spang A."/>
            <person name="Saw J.H."/>
            <person name="Jorgensen S.L."/>
            <person name="Zaremba-Niedzwiedzka K."/>
            <person name="Martijn J."/>
            <person name="Lind A.E."/>
            <person name="van Eijk R."/>
            <person name="Schleper C."/>
            <person name="Guy L."/>
            <person name="Ettema T.J."/>
        </authorList>
    </citation>
    <scope>NUCLEOTIDE SEQUENCE</scope>
</reference>